<dbReference type="Pfam" id="PF00672">
    <property type="entry name" value="HAMP"/>
    <property type="match status" value="1"/>
</dbReference>
<dbReference type="PRINTS" id="PR00344">
    <property type="entry name" value="BCTRLSENSOR"/>
</dbReference>
<feature type="domain" description="HAMP" evidence="16">
    <location>
        <begin position="345"/>
        <end position="398"/>
    </location>
</feature>
<comment type="caution">
    <text evidence="17">The sequence shown here is derived from an EMBL/GenBank/DDBJ whole genome shotgun (WGS) entry which is preliminary data.</text>
</comment>
<dbReference type="SUPFAM" id="SSF55874">
    <property type="entry name" value="ATPase domain of HSP90 chaperone/DNA topoisomerase II/histidine kinase"/>
    <property type="match status" value="1"/>
</dbReference>
<dbReference type="Proteomes" id="UP000316887">
    <property type="component" value="Unassembled WGS sequence"/>
</dbReference>
<evidence type="ECO:0000256" key="2">
    <source>
        <dbReference type="ARBA" id="ARBA00004651"/>
    </source>
</evidence>
<keyword evidence="5" id="KW-0597">Phosphoprotein</keyword>
<dbReference type="AlphaFoldDB" id="A0A542W1P9"/>
<dbReference type="Pfam" id="PF02518">
    <property type="entry name" value="HATPase_c"/>
    <property type="match status" value="1"/>
</dbReference>
<accession>A0A542W1P9</accession>
<evidence type="ECO:0000256" key="10">
    <source>
        <dbReference type="ARBA" id="ARBA00022840"/>
    </source>
</evidence>
<dbReference type="SUPFAM" id="SSF158472">
    <property type="entry name" value="HAMP domain-like"/>
    <property type="match status" value="1"/>
</dbReference>
<feature type="transmembrane region" description="Helical" evidence="14">
    <location>
        <begin position="38"/>
        <end position="61"/>
    </location>
</feature>
<dbReference type="InterPro" id="IPR035965">
    <property type="entry name" value="PAS-like_dom_sf"/>
</dbReference>
<dbReference type="InterPro" id="IPR045671">
    <property type="entry name" value="NtrY-like_N"/>
</dbReference>
<keyword evidence="6" id="KW-0808">Transferase</keyword>
<dbReference type="PANTHER" id="PTHR43065">
    <property type="entry name" value="SENSOR HISTIDINE KINASE"/>
    <property type="match status" value="1"/>
</dbReference>
<dbReference type="Gene3D" id="3.30.450.20">
    <property type="entry name" value="PAS domain"/>
    <property type="match status" value="1"/>
</dbReference>
<evidence type="ECO:0000256" key="6">
    <source>
        <dbReference type="ARBA" id="ARBA00022679"/>
    </source>
</evidence>
<evidence type="ECO:0000256" key="12">
    <source>
        <dbReference type="ARBA" id="ARBA00023012"/>
    </source>
</evidence>
<proteinExistence type="predicted"/>
<evidence type="ECO:0000259" key="16">
    <source>
        <dbReference type="PROSITE" id="PS50885"/>
    </source>
</evidence>
<dbReference type="SUPFAM" id="SSF55785">
    <property type="entry name" value="PYP-like sensor domain (PAS domain)"/>
    <property type="match status" value="1"/>
</dbReference>
<evidence type="ECO:0000256" key="8">
    <source>
        <dbReference type="ARBA" id="ARBA00022741"/>
    </source>
</evidence>
<comment type="catalytic activity">
    <reaction evidence="1">
        <text>ATP + protein L-histidine = ADP + protein N-phospho-L-histidine.</text>
        <dbReference type="EC" id="2.7.13.3"/>
    </reaction>
</comment>
<keyword evidence="7 14" id="KW-0812">Transmembrane</keyword>
<reference evidence="17 18" key="1">
    <citation type="submission" date="2019-06" db="EMBL/GenBank/DDBJ databases">
        <title>Genome sequencing of Zymomonas mobilis strains for genetic engineering and biofuel applications.</title>
        <authorList>
            <person name="Teravest M."/>
        </authorList>
    </citation>
    <scope>NUCLEOTIDE SEQUENCE [LARGE SCALE GENOMIC DNA]</scope>
    <source>
        <strain evidence="17 18">AN0101</strain>
    </source>
</reference>
<evidence type="ECO:0000313" key="18">
    <source>
        <dbReference type="Proteomes" id="UP000316887"/>
    </source>
</evidence>
<dbReference type="EC" id="2.7.13.3" evidence="3"/>
<evidence type="ECO:0000259" key="15">
    <source>
        <dbReference type="PROSITE" id="PS50109"/>
    </source>
</evidence>
<keyword evidence="11 14" id="KW-1133">Transmembrane helix</keyword>
<keyword evidence="9 17" id="KW-0418">Kinase</keyword>
<dbReference type="GO" id="GO:0005886">
    <property type="term" value="C:plasma membrane"/>
    <property type="evidence" value="ECO:0007669"/>
    <property type="project" value="UniProtKB-SubCell"/>
</dbReference>
<dbReference type="Pfam" id="PF00512">
    <property type="entry name" value="HisKA"/>
    <property type="match status" value="1"/>
</dbReference>
<keyword evidence="10" id="KW-0067">ATP-binding</keyword>
<dbReference type="Gene3D" id="3.30.565.10">
    <property type="entry name" value="Histidine kinase-like ATPase, C-terminal domain"/>
    <property type="match status" value="1"/>
</dbReference>
<keyword evidence="13 14" id="KW-0472">Membrane</keyword>
<dbReference type="PIRSF" id="PIRSF037532">
    <property type="entry name" value="STHK_NtrY"/>
    <property type="match status" value="1"/>
</dbReference>
<dbReference type="GO" id="GO:0005524">
    <property type="term" value="F:ATP binding"/>
    <property type="evidence" value="ECO:0007669"/>
    <property type="project" value="UniProtKB-KW"/>
</dbReference>
<evidence type="ECO:0000256" key="5">
    <source>
        <dbReference type="ARBA" id="ARBA00022553"/>
    </source>
</evidence>
<dbReference type="CDD" id="cd06225">
    <property type="entry name" value="HAMP"/>
    <property type="match status" value="1"/>
</dbReference>
<dbReference type="InterPro" id="IPR036097">
    <property type="entry name" value="HisK_dim/P_sf"/>
</dbReference>
<feature type="transmembrane region" description="Helical" evidence="14">
    <location>
        <begin position="116"/>
        <end position="141"/>
    </location>
</feature>
<name>A0A542W1P9_ZYMMB</name>
<evidence type="ECO:0000256" key="14">
    <source>
        <dbReference type="SAM" id="Phobius"/>
    </source>
</evidence>
<dbReference type="InterPro" id="IPR005467">
    <property type="entry name" value="His_kinase_dom"/>
</dbReference>
<dbReference type="SMART" id="SM00388">
    <property type="entry name" value="HisKA"/>
    <property type="match status" value="1"/>
</dbReference>
<dbReference type="Pfam" id="PF19312">
    <property type="entry name" value="NtrY_N"/>
    <property type="match status" value="1"/>
</dbReference>
<dbReference type="SMART" id="SM00387">
    <property type="entry name" value="HATPase_c"/>
    <property type="match status" value="1"/>
</dbReference>
<evidence type="ECO:0000256" key="3">
    <source>
        <dbReference type="ARBA" id="ARBA00012438"/>
    </source>
</evidence>
<dbReference type="InterPro" id="IPR003594">
    <property type="entry name" value="HATPase_dom"/>
</dbReference>
<feature type="domain" description="Histidine kinase" evidence="15">
    <location>
        <begin position="524"/>
        <end position="738"/>
    </location>
</feature>
<dbReference type="Gene3D" id="1.10.287.130">
    <property type="match status" value="1"/>
</dbReference>
<dbReference type="PROSITE" id="PS50885">
    <property type="entry name" value="HAMP"/>
    <property type="match status" value="1"/>
</dbReference>
<keyword evidence="12" id="KW-0902">Two-component regulatory system</keyword>
<organism evidence="17 18">
    <name type="scientific">Zymomonas mobilis</name>
    <dbReference type="NCBI Taxonomy" id="542"/>
    <lineage>
        <taxon>Bacteria</taxon>
        <taxon>Pseudomonadati</taxon>
        <taxon>Pseudomonadota</taxon>
        <taxon>Alphaproteobacteria</taxon>
        <taxon>Sphingomonadales</taxon>
        <taxon>Zymomonadaceae</taxon>
        <taxon>Zymomonas</taxon>
    </lineage>
</organism>
<feature type="transmembrane region" description="Helical" evidence="14">
    <location>
        <begin position="323"/>
        <end position="344"/>
    </location>
</feature>
<evidence type="ECO:0000256" key="11">
    <source>
        <dbReference type="ARBA" id="ARBA00022989"/>
    </source>
</evidence>
<keyword evidence="4" id="KW-1003">Cell membrane</keyword>
<dbReference type="Gene3D" id="6.10.340.10">
    <property type="match status" value="1"/>
</dbReference>
<dbReference type="InterPro" id="IPR004358">
    <property type="entry name" value="Sig_transdc_His_kin-like_C"/>
</dbReference>
<evidence type="ECO:0000313" key="17">
    <source>
        <dbReference type="EMBL" id="TQL17504.1"/>
    </source>
</evidence>
<comment type="subcellular location">
    <subcellularLocation>
        <location evidence="2">Cell membrane</location>
        <topology evidence="2">Multi-pass membrane protein</topology>
    </subcellularLocation>
</comment>
<dbReference type="InterPro" id="IPR017232">
    <property type="entry name" value="NtrY"/>
</dbReference>
<dbReference type="InterPro" id="IPR036890">
    <property type="entry name" value="HATPase_C_sf"/>
</dbReference>
<dbReference type="InterPro" id="IPR003661">
    <property type="entry name" value="HisK_dim/P_dom"/>
</dbReference>
<keyword evidence="8" id="KW-0547">Nucleotide-binding</keyword>
<sequence>MEDRPIESPDLTTKAQRTKIRIWPFSKRKLCYFIYRRFPAWAETLTFAACLIISFFSYRLAMYHGMPAKPLSPLIIASLLVANLVPAMMLMVLLARKLALRRAAKSPLGGRGRLHVRLVAIFSIVAAVPTLLVVIFASLLFQYGVSFWFSDSARTILANADRVAQSYVKENTDRIIGDLNAMPNDFKAALSQAPIEDPRWSRFIFMQLINRGLNEVALLQMPPSDTGAPIMLAGALTDTRPLENRLPAKLVSTLRDRQPHTSIASGDRIEAIILLDAKSRLYIYISRQLDPVVLLQASRAKTALGDYNRLVESSRVLQIRFNGALLVVSLLIVAIAIYIAFVVADRIVRPISHMVEAVRRIGSGDLGARTHLKHNRDEIGTLGSAFNRMANKLEEQTSALMSANYLLNSRRAFTEAVLSGVSAGVLSVNSQHIIQLVNLSAQRLLKADEKTLIGEALGNIAPELDSLLEQQAGDSIVHILVDNEPRIFAVRVVRAADNHVLTFDDITQQLADQRSAAWADVARRIAHEIKNPLTPIQLAAERLQRRYGKQITSDEETFSRLTSTIVRQVGDLRRMVDEFSSFARMPKPVFRKESINDIGRHALFLHEVAHPQIGFVFETQEDLPFMVCDRRQLGRALTNLVKNAVEAIEENDRSGSGHVWMTLQREDSHLIIEVADDGIGLPKERERLTEPYMTTRVRGTGLGLAIVKKIVEEHAGTLTFSDREGGGTIVRLSFDLVALAPVTIESVADKGIRNQEPAIPGLTRSRSE</sequence>
<feature type="transmembrane region" description="Helical" evidence="14">
    <location>
        <begin position="73"/>
        <end position="95"/>
    </location>
</feature>
<dbReference type="PANTHER" id="PTHR43065:SF10">
    <property type="entry name" value="PEROXIDE STRESS-ACTIVATED HISTIDINE KINASE MAK3"/>
    <property type="match status" value="1"/>
</dbReference>
<evidence type="ECO:0000256" key="9">
    <source>
        <dbReference type="ARBA" id="ARBA00022777"/>
    </source>
</evidence>
<dbReference type="EMBL" id="VFOF01000001">
    <property type="protein sequence ID" value="TQL17504.1"/>
    <property type="molecule type" value="Genomic_DNA"/>
</dbReference>
<dbReference type="SMART" id="SM00304">
    <property type="entry name" value="HAMP"/>
    <property type="match status" value="1"/>
</dbReference>
<gene>
    <name evidence="17" type="ORF">FBY58_1094</name>
</gene>
<dbReference type="GO" id="GO:0000155">
    <property type="term" value="F:phosphorelay sensor kinase activity"/>
    <property type="evidence" value="ECO:0007669"/>
    <property type="project" value="InterPro"/>
</dbReference>
<evidence type="ECO:0000256" key="1">
    <source>
        <dbReference type="ARBA" id="ARBA00000085"/>
    </source>
</evidence>
<protein>
    <recommendedName>
        <fullName evidence="3">histidine kinase</fullName>
        <ecNumber evidence="3">2.7.13.3</ecNumber>
    </recommendedName>
</protein>
<dbReference type="SUPFAM" id="SSF47384">
    <property type="entry name" value="Homodimeric domain of signal transducing histidine kinase"/>
    <property type="match status" value="1"/>
</dbReference>
<dbReference type="InterPro" id="IPR003660">
    <property type="entry name" value="HAMP_dom"/>
</dbReference>
<evidence type="ECO:0000256" key="13">
    <source>
        <dbReference type="ARBA" id="ARBA00023136"/>
    </source>
</evidence>
<evidence type="ECO:0000256" key="4">
    <source>
        <dbReference type="ARBA" id="ARBA00022475"/>
    </source>
</evidence>
<dbReference type="CDD" id="cd00082">
    <property type="entry name" value="HisKA"/>
    <property type="match status" value="1"/>
</dbReference>
<evidence type="ECO:0000256" key="7">
    <source>
        <dbReference type="ARBA" id="ARBA00022692"/>
    </source>
</evidence>
<dbReference type="PROSITE" id="PS50109">
    <property type="entry name" value="HIS_KIN"/>
    <property type="match status" value="1"/>
</dbReference>